<reference evidence="12" key="1">
    <citation type="submission" date="2018-10" db="EMBL/GenBank/DDBJ databases">
        <title>De novo assembly of a Great Dane genome.</title>
        <authorList>
            <person name="Kidd J.M."/>
            <person name="Pendleton A.L."/>
            <person name="Shen F."/>
            <person name="Emery S."/>
        </authorList>
    </citation>
    <scope>NUCLEOTIDE SEQUENCE [LARGE SCALE GENOMIC DNA]</scope>
    <source>
        <strain evidence="12">Great Dane</strain>
    </source>
</reference>
<name>A0A8C0NKP9_CANLF</name>
<evidence type="ECO:0000256" key="1">
    <source>
        <dbReference type="ARBA" id="ARBA00004240"/>
    </source>
</evidence>
<sequence length="379" mass="43816">MVAWVKAGQRSLCQQVNQNWWDVCRVSQGWCRCEVWHVWCLCWKVLSKKLWDSEMDSEIKEEVPVHEEFILCCGVETQVLKCGPWTNLFNEPRANRPKLLIFVITGNPGFSAFYVPFAKALYSSVNRCFPVWVISHAGHALVPKGKKILTTSDDTNAQEINDIYGLQGQVEHKLAFLRTHVPKEIKLVVIGHSIGCHFSLEILKLAPELPIIRSFLLFPTIERMSESPNGRIATPLLCWLRYALYVFAYLLLKPWPEKIKSFVIRIALQMMNLQSEFSVLNILEPFCLANAAYLGGQEMMKVVKRDNETIKTYLSKLTFYYGTTDAWCPKEYYEDIKKDFPEGDIRLCEKKIPHAFILHFPQEMADMVADWLKDDLSKI</sequence>
<evidence type="ECO:0000256" key="3">
    <source>
        <dbReference type="ARBA" id="ARBA00008300"/>
    </source>
</evidence>
<dbReference type="PANTHER" id="PTHR13390:SF0">
    <property type="entry name" value="LIPID DROPLET-ASSOCIATED HYDROLASE"/>
    <property type="match status" value="1"/>
</dbReference>
<comment type="subcellular location">
    <subcellularLocation>
        <location evidence="1">Endoplasmic reticulum</location>
    </subcellularLocation>
    <subcellularLocation>
        <location evidence="2">Lipid droplet</location>
    </subcellularLocation>
</comment>
<dbReference type="GO" id="GO:0035356">
    <property type="term" value="P:intracellular triglyceride homeostasis"/>
    <property type="evidence" value="ECO:0007669"/>
    <property type="project" value="Ensembl"/>
</dbReference>
<evidence type="ECO:0000256" key="4">
    <source>
        <dbReference type="ARBA" id="ARBA00019242"/>
    </source>
</evidence>
<dbReference type="Proteomes" id="UP000694542">
    <property type="component" value="Chromosome 17"/>
</dbReference>
<dbReference type="ESTHER" id="canlf-a0a8c0nff7">
    <property type="family name" value="LIDHydrolase"/>
</dbReference>
<dbReference type="GO" id="GO:0042632">
    <property type="term" value="P:cholesterol homeostasis"/>
    <property type="evidence" value="ECO:0007669"/>
    <property type="project" value="Ensembl"/>
</dbReference>
<evidence type="ECO:0000256" key="7">
    <source>
        <dbReference type="ARBA" id="ARBA00022824"/>
    </source>
</evidence>
<dbReference type="GO" id="GO:0160077">
    <property type="term" value="P:lipid droplet fusion"/>
    <property type="evidence" value="ECO:0007669"/>
    <property type="project" value="Ensembl"/>
</dbReference>
<evidence type="ECO:0000256" key="9">
    <source>
        <dbReference type="ARBA" id="ARBA00039150"/>
    </source>
</evidence>
<reference evidence="11" key="3">
    <citation type="submission" date="2025-05" db="UniProtKB">
        <authorList>
            <consortium name="Ensembl"/>
        </authorList>
    </citation>
    <scope>IDENTIFICATION</scope>
</reference>
<evidence type="ECO:0000313" key="11">
    <source>
        <dbReference type="Ensembl" id="ENSCAFP00030026031.1"/>
    </source>
</evidence>
<evidence type="ECO:0000256" key="10">
    <source>
        <dbReference type="ARBA" id="ARBA00049527"/>
    </source>
</evidence>
<dbReference type="Proteomes" id="UP000694429">
    <property type="component" value="Chromosome 17"/>
</dbReference>
<dbReference type="Pfam" id="PF10230">
    <property type="entry name" value="LIDHydrolase"/>
    <property type="match status" value="1"/>
</dbReference>
<dbReference type="EC" id="3.1.1.13" evidence="9"/>
<evidence type="ECO:0000256" key="2">
    <source>
        <dbReference type="ARBA" id="ARBA00004502"/>
    </source>
</evidence>
<dbReference type="SUPFAM" id="SSF53474">
    <property type="entry name" value="alpha/beta-Hydrolases"/>
    <property type="match status" value="1"/>
</dbReference>
<dbReference type="PANTHER" id="PTHR13390">
    <property type="entry name" value="LIPASE"/>
    <property type="match status" value="1"/>
</dbReference>
<keyword evidence="7" id="KW-0256">Endoplasmic reticulum</keyword>
<dbReference type="InterPro" id="IPR019363">
    <property type="entry name" value="LDAH"/>
</dbReference>
<dbReference type="Ensembl" id="ENSCAFT00040008425.1">
    <property type="protein sequence ID" value="ENSCAFP00040007315.1"/>
    <property type="gene ID" value="ENSCAFG00040004420.1"/>
</dbReference>
<evidence type="ECO:0000313" key="12">
    <source>
        <dbReference type="Ensembl" id="ENSCAFP00040007315.1"/>
    </source>
</evidence>
<reference evidence="11" key="2">
    <citation type="submission" date="2019-03" db="EMBL/GenBank/DDBJ databases">
        <authorList>
            <person name="Warren W.C."/>
            <person name="Johnson G.S."/>
        </authorList>
    </citation>
    <scope>NUCLEOTIDE SEQUENCE [LARGE SCALE GENOMIC DNA]</scope>
    <source>
        <strain evidence="11">Basenji</strain>
    </source>
</reference>
<dbReference type="GO" id="GO:0019915">
    <property type="term" value="P:lipid storage"/>
    <property type="evidence" value="ECO:0007669"/>
    <property type="project" value="InterPro"/>
</dbReference>
<evidence type="ECO:0000256" key="6">
    <source>
        <dbReference type="ARBA" id="ARBA00022801"/>
    </source>
</evidence>
<evidence type="ECO:0000256" key="5">
    <source>
        <dbReference type="ARBA" id="ARBA00022677"/>
    </source>
</evidence>
<organism evidence="11 13">
    <name type="scientific">Canis lupus familiaris</name>
    <name type="common">Dog</name>
    <name type="synonym">Canis familiaris</name>
    <dbReference type="NCBI Taxonomy" id="9615"/>
    <lineage>
        <taxon>Eukaryota</taxon>
        <taxon>Metazoa</taxon>
        <taxon>Chordata</taxon>
        <taxon>Craniata</taxon>
        <taxon>Vertebrata</taxon>
        <taxon>Euteleostomi</taxon>
        <taxon>Mammalia</taxon>
        <taxon>Eutheria</taxon>
        <taxon>Laurasiatheria</taxon>
        <taxon>Carnivora</taxon>
        <taxon>Caniformia</taxon>
        <taxon>Canidae</taxon>
        <taxon>Canis</taxon>
    </lineage>
</organism>
<dbReference type="Ensembl" id="ENSCAFT00030029869.1">
    <property type="protein sequence ID" value="ENSCAFP00030026031.1"/>
    <property type="gene ID" value="ENSCAFG00030016201.1"/>
</dbReference>
<gene>
    <name evidence="11" type="primary">LDAH</name>
</gene>
<keyword evidence="5" id="KW-0551">Lipid droplet</keyword>
<proteinExistence type="inferred from homology"/>
<protein>
    <recommendedName>
        <fullName evidence="4">Lipid droplet-associated hydrolase</fullName>
        <ecNumber evidence="9">3.1.1.13</ecNumber>
    </recommendedName>
    <alternativeName>
        <fullName evidence="8">Lipid droplet-associated serine hydrolase</fullName>
    </alternativeName>
</protein>
<evidence type="ECO:0000256" key="8">
    <source>
        <dbReference type="ARBA" id="ARBA00031924"/>
    </source>
</evidence>
<dbReference type="GO" id="GO:0004771">
    <property type="term" value="F:sterol ester esterase activity"/>
    <property type="evidence" value="ECO:0007669"/>
    <property type="project" value="UniProtKB-EC"/>
</dbReference>
<comment type="catalytic activity">
    <reaction evidence="10">
        <text>a cholesterol ester + H2O = cholesterol + a fatty acid + H(+)</text>
        <dbReference type="Rhea" id="RHEA:36403"/>
        <dbReference type="ChEBI" id="CHEBI:15377"/>
        <dbReference type="ChEBI" id="CHEBI:15378"/>
        <dbReference type="ChEBI" id="CHEBI:16113"/>
        <dbReference type="ChEBI" id="CHEBI:17002"/>
        <dbReference type="ChEBI" id="CHEBI:28868"/>
        <dbReference type="EC" id="3.1.1.13"/>
    </reaction>
    <physiologicalReaction direction="left-to-right" evidence="10">
        <dbReference type="Rhea" id="RHEA:36404"/>
    </physiologicalReaction>
</comment>
<dbReference type="GO" id="GO:0005811">
    <property type="term" value="C:lipid droplet"/>
    <property type="evidence" value="ECO:0007669"/>
    <property type="project" value="UniProtKB-SubCell"/>
</dbReference>
<dbReference type="OrthoDB" id="448051at2759"/>
<evidence type="ECO:0000313" key="13">
    <source>
        <dbReference type="Proteomes" id="UP000694429"/>
    </source>
</evidence>
<dbReference type="InterPro" id="IPR029058">
    <property type="entry name" value="AB_hydrolase_fold"/>
</dbReference>
<comment type="similarity">
    <text evidence="3">Belongs to the AB hydrolase superfamily. LDAH family.</text>
</comment>
<accession>A0A8C0NKP9</accession>
<dbReference type="GO" id="GO:0005783">
    <property type="term" value="C:endoplasmic reticulum"/>
    <property type="evidence" value="ECO:0007669"/>
    <property type="project" value="UniProtKB-SubCell"/>
</dbReference>
<dbReference type="AlphaFoldDB" id="A0A8C0NKP9"/>
<keyword evidence="6" id="KW-0378">Hydrolase</keyword>
<dbReference type="FunFam" id="3.40.50.1820:FF:000068">
    <property type="entry name" value="Lipid droplet associated hydrolase"/>
    <property type="match status" value="1"/>
</dbReference>
<dbReference type="Gene3D" id="3.40.50.1820">
    <property type="entry name" value="alpha/beta hydrolase"/>
    <property type="match status" value="1"/>
</dbReference>